<dbReference type="SUPFAM" id="SSF52833">
    <property type="entry name" value="Thioredoxin-like"/>
    <property type="match status" value="1"/>
</dbReference>
<keyword evidence="6" id="KW-0676">Redox-active center</keyword>
<dbReference type="AlphaFoldDB" id="A0ABD5R9F8"/>
<feature type="site" description="Contributes to redox potential value" evidence="5">
    <location>
        <position position="41"/>
    </location>
</feature>
<dbReference type="Proteomes" id="UP001596201">
    <property type="component" value="Unassembled WGS sequence"/>
</dbReference>
<feature type="site" description="Deprotonates C-terminal active site Cys" evidence="5">
    <location>
        <position position="33"/>
    </location>
</feature>
<dbReference type="Gene3D" id="3.40.30.10">
    <property type="entry name" value="Glutaredoxin"/>
    <property type="match status" value="1"/>
</dbReference>
<feature type="active site" description="Nucleophile" evidence="5">
    <location>
        <position position="39"/>
    </location>
</feature>
<dbReference type="PROSITE" id="PS00194">
    <property type="entry name" value="THIOREDOXIN_1"/>
    <property type="match status" value="1"/>
</dbReference>
<feature type="disulfide bond" description="Redox-active" evidence="6">
    <location>
        <begin position="39"/>
        <end position="42"/>
    </location>
</feature>
<accession>A0ABD5R9F8</accession>
<evidence type="ECO:0000256" key="4">
    <source>
        <dbReference type="ARBA" id="ARBA00038353"/>
    </source>
</evidence>
<dbReference type="InterPro" id="IPR013766">
    <property type="entry name" value="Thioredoxin_domain"/>
</dbReference>
<dbReference type="EMBL" id="JBHSKX010000001">
    <property type="protein sequence ID" value="MFC5366593.1"/>
    <property type="molecule type" value="Genomic_DNA"/>
</dbReference>
<proteinExistence type="inferred from homology"/>
<feature type="site" description="Contributes to redox potential value" evidence="5">
    <location>
        <position position="40"/>
    </location>
</feature>
<gene>
    <name evidence="8" type="ORF">ACFPJ5_06545</name>
</gene>
<dbReference type="CDD" id="cd02947">
    <property type="entry name" value="TRX_family"/>
    <property type="match status" value="1"/>
</dbReference>
<evidence type="ECO:0000313" key="8">
    <source>
        <dbReference type="EMBL" id="MFC5366593.1"/>
    </source>
</evidence>
<evidence type="ECO:0000256" key="3">
    <source>
        <dbReference type="ARBA" id="ARBA00023157"/>
    </source>
</evidence>
<feature type="active site" description="Nucleophile" evidence="5">
    <location>
        <position position="42"/>
    </location>
</feature>
<reference evidence="8 9" key="1">
    <citation type="journal article" date="2019" name="Int. J. Syst. Evol. Microbiol.">
        <title>The Global Catalogue of Microorganisms (GCM) 10K type strain sequencing project: providing services to taxonomists for standard genome sequencing and annotation.</title>
        <authorList>
            <consortium name="The Broad Institute Genomics Platform"/>
            <consortium name="The Broad Institute Genome Sequencing Center for Infectious Disease"/>
            <person name="Wu L."/>
            <person name="Ma J."/>
        </authorList>
    </citation>
    <scope>NUCLEOTIDE SEQUENCE [LARGE SCALE GENOMIC DNA]</scope>
    <source>
        <strain evidence="8 9">CGMCC 1.12237</strain>
    </source>
</reference>
<dbReference type="PANTHER" id="PTHR10438:SF468">
    <property type="entry name" value="THIOREDOXIN-1-RELATED"/>
    <property type="match status" value="1"/>
</dbReference>
<dbReference type="InterPro" id="IPR036249">
    <property type="entry name" value="Thioredoxin-like_sf"/>
</dbReference>
<feature type="domain" description="Thioredoxin" evidence="7">
    <location>
        <begin position="1"/>
        <end position="112"/>
    </location>
</feature>
<evidence type="ECO:0000256" key="2">
    <source>
        <dbReference type="ARBA" id="ARBA00022490"/>
    </source>
</evidence>
<protein>
    <submittedName>
        <fullName evidence="8">Thioredoxin family protein</fullName>
    </submittedName>
</protein>
<dbReference type="PROSITE" id="PS51352">
    <property type="entry name" value="THIOREDOXIN_2"/>
    <property type="match status" value="1"/>
</dbReference>
<keyword evidence="3 6" id="KW-1015">Disulfide bond</keyword>
<dbReference type="PIRSF" id="PIRSF000077">
    <property type="entry name" value="Thioredoxin"/>
    <property type="match status" value="1"/>
</dbReference>
<dbReference type="PRINTS" id="PR00421">
    <property type="entry name" value="THIOREDOXIN"/>
</dbReference>
<dbReference type="RefSeq" id="WP_227228066.1">
    <property type="nucleotide sequence ID" value="NZ_JAJCVJ010000001.1"/>
</dbReference>
<dbReference type="PANTHER" id="PTHR10438">
    <property type="entry name" value="THIOREDOXIN"/>
    <property type="match status" value="1"/>
</dbReference>
<keyword evidence="9" id="KW-1185">Reference proteome</keyword>
<evidence type="ECO:0000256" key="6">
    <source>
        <dbReference type="PIRSR" id="PIRSR000077-4"/>
    </source>
</evidence>
<comment type="similarity">
    <text evidence="4">Belongs to the thioredoxin family. Plant H-type subfamily.</text>
</comment>
<dbReference type="Pfam" id="PF00085">
    <property type="entry name" value="Thioredoxin"/>
    <property type="match status" value="1"/>
</dbReference>
<dbReference type="InterPro" id="IPR017937">
    <property type="entry name" value="Thioredoxin_CS"/>
</dbReference>
<evidence type="ECO:0000256" key="1">
    <source>
        <dbReference type="ARBA" id="ARBA00004496"/>
    </source>
</evidence>
<keyword evidence="2" id="KW-0963">Cytoplasm</keyword>
<comment type="subcellular location">
    <subcellularLocation>
        <location evidence="1">Cytoplasm</location>
    </subcellularLocation>
</comment>
<dbReference type="GO" id="GO:0005737">
    <property type="term" value="C:cytoplasm"/>
    <property type="evidence" value="ECO:0007669"/>
    <property type="project" value="UniProtKB-SubCell"/>
</dbReference>
<sequence>MSETEAVSSEPIHVESEDHLQRLVVDNDVVLVDFYADWCGPCKMLEPTVAEIAAETDAVVAKVDIDALQTLAKNEGVRSVPTLQFYAGGQKGERFVGVQSKDDLVAHIESLA</sequence>
<organism evidence="8 9">
    <name type="scientific">Salinirubrum litoreum</name>
    <dbReference type="NCBI Taxonomy" id="1126234"/>
    <lineage>
        <taxon>Archaea</taxon>
        <taxon>Methanobacteriati</taxon>
        <taxon>Methanobacteriota</taxon>
        <taxon>Stenosarchaea group</taxon>
        <taxon>Halobacteria</taxon>
        <taxon>Halobacteriales</taxon>
        <taxon>Haloferacaceae</taxon>
        <taxon>Salinirubrum</taxon>
    </lineage>
</organism>
<evidence type="ECO:0000259" key="7">
    <source>
        <dbReference type="PROSITE" id="PS51352"/>
    </source>
</evidence>
<dbReference type="InterPro" id="IPR005746">
    <property type="entry name" value="Thioredoxin"/>
</dbReference>
<name>A0ABD5R9F8_9EURY</name>
<dbReference type="InterPro" id="IPR050620">
    <property type="entry name" value="Thioredoxin_H-type-like"/>
</dbReference>
<evidence type="ECO:0000313" key="9">
    <source>
        <dbReference type="Proteomes" id="UP001596201"/>
    </source>
</evidence>
<comment type="caution">
    <text evidence="8">The sequence shown here is derived from an EMBL/GenBank/DDBJ whole genome shotgun (WGS) entry which is preliminary data.</text>
</comment>
<evidence type="ECO:0000256" key="5">
    <source>
        <dbReference type="PIRSR" id="PIRSR000077-1"/>
    </source>
</evidence>